<gene>
    <name evidence="1" type="ORF">BSZ18_12975</name>
</gene>
<dbReference type="AlphaFoldDB" id="A0A1X3H917"/>
<name>A0A1X3H917_9BRAD</name>
<dbReference type="Proteomes" id="UP000193553">
    <property type="component" value="Unassembled WGS sequence"/>
</dbReference>
<accession>A0A1X3H917</accession>
<proteinExistence type="predicted"/>
<protein>
    <submittedName>
        <fullName evidence="1">Uncharacterized protein</fullName>
    </submittedName>
</protein>
<organism evidence="1 2">
    <name type="scientific">Bradyrhizobium canariense</name>
    <dbReference type="NCBI Taxonomy" id="255045"/>
    <lineage>
        <taxon>Bacteria</taxon>
        <taxon>Pseudomonadati</taxon>
        <taxon>Pseudomonadota</taxon>
        <taxon>Alphaproteobacteria</taxon>
        <taxon>Hyphomicrobiales</taxon>
        <taxon>Nitrobacteraceae</taxon>
        <taxon>Bradyrhizobium</taxon>
    </lineage>
</organism>
<evidence type="ECO:0000313" key="2">
    <source>
        <dbReference type="Proteomes" id="UP000193553"/>
    </source>
</evidence>
<evidence type="ECO:0000313" key="1">
    <source>
        <dbReference type="EMBL" id="OSJ12434.1"/>
    </source>
</evidence>
<reference evidence="1 2" key="1">
    <citation type="submission" date="2017-03" db="EMBL/GenBank/DDBJ databases">
        <title>Whole genome sequences of fourteen strains of Bradyrhizobium canariense and one strain of Bradyrhizobium japonicum isolated from Lupinus (Papilionoideae: Genisteae) species in Algeria.</title>
        <authorList>
            <person name="Crovadore J."/>
            <person name="Chekireb D."/>
            <person name="Brachmann A."/>
            <person name="Chablais R."/>
            <person name="Cochard B."/>
            <person name="Lefort F."/>
        </authorList>
    </citation>
    <scope>NUCLEOTIDE SEQUENCE [LARGE SCALE GENOMIC DNA]</scope>
    <source>
        <strain evidence="1 2">UBMA195</strain>
    </source>
</reference>
<dbReference type="EMBL" id="NAFI01000166">
    <property type="protein sequence ID" value="OSJ12434.1"/>
    <property type="molecule type" value="Genomic_DNA"/>
</dbReference>
<sequence>MHMTFTPTSFHGAGGTLAVFVPSNAGLVIVADKRQTPKGVFCDGVEKILRPCRPARTAVVVTGLISLRDMPDLTGEELCDHLAKTPAPIDFGRTALAFLNAENTPVSHFNGQRFADAVFGDVGPYLSAGKLSGFADTRIAQIIVASYDPASRTSSLLAFGVDVGQGSQFQLQPLMVTTLTTPQGTHFGPASERAVLPFGEVPYLQEHVLAGAGKAFLGPAYAEIMSRGRVADVGPELARDAALNLIDAAAKTTETIPAPSGIGGGASAVLLGDEVVVLK</sequence>
<comment type="caution">
    <text evidence="1">The sequence shown here is derived from an EMBL/GenBank/DDBJ whole genome shotgun (WGS) entry which is preliminary data.</text>
</comment>